<reference evidence="1" key="1">
    <citation type="submission" date="2020-03" db="EMBL/GenBank/DDBJ databases">
        <title>Hybrid Assembly of Korean Phytophthora infestans isolates.</title>
        <authorList>
            <person name="Prokchorchik M."/>
            <person name="Lee Y."/>
            <person name="Seo J."/>
            <person name="Cho J.-H."/>
            <person name="Park Y.-E."/>
            <person name="Jang D.-C."/>
            <person name="Im J.-S."/>
            <person name="Choi J.-G."/>
            <person name="Park H.-J."/>
            <person name="Lee G.-B."/>
            <person name="Lee Y.-G."/>
            <person name="Hong S.-Y."/>
            <person name="Cho K."/>
            <person name="Sohn K.H."/>
        </authorList>
    </citation>
    <scope>NUCLEOTIDE SEQUENCE</scope>
    <source>
        <strain evidence="1">KR_2_A2</strain>
    </source>
</reference>
<name>A0A8S9TX38_PHYIN</name>
<dbReference type="EMBL" id="JAACNO010002467">
    <property type="protein sequence ID" value="KAF4133000.1"/>
    <property type="molecule type" value="Genomic_DNA"/>
</dbReference>
<gene>
    <name evidence="1" type="ORF">GN958_ATG17756</name>
</gene>
<protein>
    <submittedName>
        <fullName evidence="1">Uncharacterized protein</fullName>
    </submittedName>
</protein>
<dbReference type="AlphaFoldDB" id="A0A8S9TX38"/>
<dbReference type="Proteomes" id="UP000704712">
    <property type="component" value="Unassembled WGS sequence"/>
</dbReference>
<evidence type="ECO:0000313" key="2">
    <source>
        <dbReference type="Proteomes" id="UP000704712"/>
    </source>
</evidence>
<accession>A0A8S9TX38</accession>
<organism evidence="1 2">
    <name type="scientific">Phytophthora infestans</name>
    <name type="common">Potato late blight agent</name>
    <name type="synonym">Botrytis infestans</name>
    <dbReference type="NCBI Taxonomy" id="4787"/>
    <lineage>
        <taxon>Eukaryota</taxon>
        <taxon>Sar</taxon>
        <taxon>Stramenopiles</taxon>
        <taxon>Oomycota</taxon>
        <taxon>Peronosporomycetes</taxon>
        <taxon>Peronosporales</taxon>
        <taxon>Peronosporaceae</taxon>
        <taxon>Phytophthora</taxon>
    </lineage>
</organism>
<feature type="non-terminal residue" evidence="1">
    <location>
        <position position="1"/>
    </location>
</feature>
<comment type="caution">
    <text evidence="1">The sequence shown here is derived from an EMBL/GenBank/DDBJ whole genome shotgun (WGS) entry which is preliminary data.</text>
</comment>
<evidence type="ECO:0000313" key="1">
    <source>
        <dbReference type="EMBL" id="KAF4133000.1"/>
    </source>
</evidence>
<proteinExistence type="predicted"/>
<sequence length="170" mass="19762">HRPNSTWKQTAKRRMTVGDFISQLKKEIILLSVLTAAHKIFERRARPISDVYRLFIELLQTYREINMPISERGIILWMIDSTSFATTPMMCRNMGGSVRGFPLFHCVVMRDFATFCYSADTERKFWMHKFVHSSTKRLKQGSVDELVLLFFNAKNLASEGIAVFVRILAH</sequence>